<dbReference type="EC" id="3.5.4.33" evidence="8"/>
<protein>
    <recommendedName>
        <fullName evidence="8">tRNA-specific adenosine deaminase</fullName>
        <ecNumber evidence="8">3.5.4.33</ecNumber>
    </recommendedName>
</protein>
<dbReference type="KEGG" id="rfo:REIFOR_01416"/>
<evidence type="ECO:0000313" key="11">
    <source>
        <dbReference type="Proteomes" id="UP000229757"/>
    </source>
</evidence>
<dbReference type="PANTHER" id="PTHR11079">
    <property type="entry name" value="CYTOSINE DEAMINASE FAMILY MEMBER"/>
    <property type="match status" value="1"/>
</dbReference>
<sequence>MTAARSEHEAFMARALELAASAYALGEIPIGAVVVQAGEIVGEGYNRSITDLDPSAHAEMVAIRQAAQRLGNYRLVDCTLYVTVEPCTMCTGLLVHARIQRLVFGAAEPKAGAVQSAMKIGELSHLNHNFAVEGGILGGQCAELMSRFFKERRLQHSLLKKKRSQT</sequence>
<dbReference type="NCBIfam" id="NF008113">
    <property type="entry name" value="PRK10860.1"/>
    <property type="match status" value="1"/>
</dbReference>
<evidence type="ECO:0000256" key="2">
    <source>
        <dbReference type="ARBA" id="ARBA00011738"/>
    </source>
</evidence>
<feature type="binding site" evidence="8">
    <location>
        <position position="57"/>
    </location>
    <ligand>
        <name>Zn(2+)</name>
        <dbReference type="ChEBI" id="CHEBI:29105"/>
        <note>catalytic</note>
    </ligand>
</feature>
<dbReference type="InterPro" id="IPR028883">
    <property type="entry name" value="tRNA_aden_deaminase"/>
</dbReference>
<comment type="cofactor">
    <cofactor evidence="8">
        <name>Zn(2+)</name>
        <dbReference type="ChEBI" id="CHEBI:29105"/>
    </cofactor>
    <text evidence="8">Binds 1 zinc ion per subunit.</text>
</comment>
<dbReference type="FunFam" id="3.40.140.10:FF:000005">
    <property type="entry name" value="tRNA-specific adenosine deaminase"/>
    <property type="match status" value="1"/>
</dbReference>
<dbReference type="Pfam" id="PF00383">
    <property type="entry name" value="dCMP_cyt_deam_1"/>
    <property type="match status" value="1"/>
</dbReference>
<dbReference type="CDD" id="cd01285">
    <property type="entry name" value="nucleoside_deaminase"/>
    <property type="match status" value="1"/>
</dbReference>
<evidence type="ECO:0000256" key="7">
    <source>
        <dbReference type="ARBA" id="ARBA00048045"/>
    </source>
</evidence>
<dbReference type="GO" id="GO:0008270">
    <property type="term" value="F:zinc ion binding"/>
    <property type="evidence" value="ECO:0007669"/>
    <property type="project" value="UniProtKB-UniRule"/>
</dbReference>
<evidence type="ECO:0000313" key="10">
    <source>
        <dbReference type="EMBL" id="ATX76562.1"/>
    </source>
</evidence>
<proteinExistence type="inferred from homology"/>
<feature type="domain" description="CMP/dCMP-type deaminase" evidence="9">
    <location>
        <begin position="6"/>
        <end position="133"/>
    </location>
</feature>
<organism evidence="10 11">
    <name type="scientific">Reinekea forsetii</name>
    <dbReference type="NCBI Taxonomy" id="1336806"/>
    <lineage>
        <taxon>Bacteria</taxon>
        <taxon>Pseudomonadati</taxon>
        <taxon>Pseudomonadota</taxon>
        <taxon>Gammaproteobacteria</taxon>
        <taxon>Oceanospirillales</taxon>
        <taxon>Saccharospirillaceae</taxon>
        <taxon>Reinekea</taxon>
    </lineage>
</organism>
<keyword evidence="3 8" id="KW-0819">tRNA processing</keyword>
<evidence type="ECO:0000256" key="3">
    <source>
        <dbReference type="ARBA" id="ARBA00022694"/>
    </source>
</evidence>
<feature type="binding site" evidence="8">
    <location>
        <position position="90"/>
    </location>
    <ligand>
        <name>Zn(2+)</name>
        <dbReference type="ChEBI" id="CHEBI:29105"/>
        <note>catalytic</note>
    </ligand>
</feature>
<evidence type="ECO:0000259" key="9">
    <source>
        <dbReference type="PROSITE" id="PS51747"/>
    </source>
</evidence>
<name>A0A2K8KPM3_9GAMM</name>
<evidence type="ECO:0000256" key="1">
    <source>
        <dbReference type="ARBA" id="ARBA00010669"/>
    </source>
</evidence>
<keyword evidence="5 8" id="KW-0378">Hydrolase</keyword>
<comment type="function">
    <text evidence="8">Catalyzes the deamination of adenosine to inosine at the wobble position 34 of tRNA(Arg2).</text>
</comment>
<dbReference type="OrthoDB" id="9802676at2"/>
<dbReference type="PROSITE" id="PS00903">
    <property type="entry name" value="CYT_DCMP_DEAMINASES_1"/>
    <property type="match status" value="1"/>
</dbReference>
<dbReference type="HAMAP" id="MF_00972">
    <property type="entry name" value="tRNA_aden_deaminase"/>
    <property type="match status" value="1"/>
</dbReference>
<dbReference type="RefSeq" id="WP_100256896.1">
    <property type="nucleotide sequence ID" value="NZ_CP011797.1"/>
</dbReference>
<dbReference type="GO" id="GO:0002100">
    <property type="term" value="P:tRNA wobble adenosine to inosine editing"/>
    <property type="evidence" value="ECO:0007669"/>
    <property type="project" value="UniProtKB-UniRule"/>
</dbReference>
<dbReference type="AlphaFoldDB" id="A0A2K8KPM3"/>
<dbReference type="Gene3D" id="3.40.140.10">
    <property type="entry name" value="Cytidine Deaminase, domain 2"/>
    <property type="match status" value="1"/>
</dbReference>
<keyword evidence="6 8" id="KW-0862">Zinc</keyword>
<feature type="active site" description="Proton donor" evidence="8">
    <location>
        <position position="59"/>
    </location>
</feature>
<evidence type="ECO:0000256" key="5">
    <source>
        <dbReference type="ARBA" id="ARBA00022801"/>
    </source>
</evidence>
<feature type="binding site" evidence="8">
    <location>
        <position position="87"/>
    </location>
    <ligand>
        <name>Zn(2+)</name>
        <dbReference type="ChEBI" id="CHEBI:29105"/>
        <note>catalytic</note>
    </ligand>
</feature>
<evidence type="ECO:0000256" key="8">
    <source>
        <dbReference type="HAMAP-Rule" id="MF_00972"/>
    </source>
</evidence>
<dbReference type="InterPro" id="IPR016192">
    <property type="entry name" value="APOBEC/CMP_deaminase_Zn-bd"/>
</dbReference>
<dbReference type="SUPFAM" id="SSF53927">
    <property type="entry name" value="Cytidine deaminase-like"/>
    <property type="match status" value="1"/>
</dbReference>
<gene>
    <name evidence="8" type="primary">tadA</name>
    <name evidence="10" type="ORF">REIFOR_01416</name>
</gene>
<comment type="catalytic activity">
    <reaction evidence="7 8">
        <text>adenosine(34) in tRNA + H2O + H(+) = inosine(34) in tRNA + NH4(+)</text>
        <dbReference type="Rhea" id="RHEA:43168"/>
        <dbReference type="Rhea" id="RHEA-COMP:10373"/>
        <dbReference type="Rhea" id="RHEA-COMP:10374"/>
        <dbReference type="ChEBI" id="CHEBI:15377"/>
        <dbReference type="ChEBI" id="CHEBI:15378"/>
        <dbReference type="ChEBI" id="CHEBI:28938"/>
        <dbReference type="ChEBI" id="CHEBI:74411"/>
        <dbReference type="ChEBI" id="CHEBI:82852"/>
        <dbReference type="EC" id="3.5.4.33"/>
    </reaction>
</comment>
<dbReference type="PROSITE" id="PS51747">
    <property type="entry name" value="CYT_DCMP_DEAMINASES_2"/>
    <property type="match status" value="1"/>
</dbReference>
<dbReference type="EMBL" id="CP011797">
    <property type="protein sequence ID" value="ATX76562.1"/>
    <property type="molecule type" value="Genomic_DNA"/>
</dbReference>
<dbReference type="Proteomes" id="UP000229757">
    <property type="component" value="Chromosome"/>
</dbReference>
<keyword evidence="11" id="KW-1185">Reference proteome</keyword>
<dbReference type="InterPro" id="IPR016193">
    <property type="entry name" value="Cytidine_deaminase-like"/>
</dbReference>
<reference evidence="10 11" key="1">
    <citation type="journal article" date="2017" name="Environ. Microbiol.">
        <title>Genomic and physiological analyses of 'Reinekea forsetii' reveal a versatile opportunistic lifestyle during spring algae blooms.</title>
        <authorList>
            <person name="Avci B."/>
            <person name="Hahnke R.L."/>
            <person name="Chafee M."/>
            <person name="Fischer T."/>
            <person name="Gruber-Vodicka H."/>
            <person name="Tegetmeyer H.E."/>
            <person name="Harder J."/>
            <person name="Fuchs B.M."/>
            <person name="Amann R.I."/>
            <person name="Teeling H."/>
        </authorList>
    </citation>
    <scope>NUCLEOTIDE SEQUENCE [LARGE SCALE GENOMIC DNA]</scope>
    <source>
        <strain evidence="10 11">Hel1_31_D35</strain>
    </source>
</reference>
<dbReference type="GO" id="GO:0052717">
    <property type="term" value="F:tRNA-specific adenosine-34 deaminase activity"/>
    <property type="evidence" value="ECO:0007669"/>
    <property type="project" value="UniProtKB-UniRule"/>
</dbReference>
<dbReference type="InterPro" id="IPR002125">
    <property type="entry name" value="CMP_dCMP_dom"/>
</dbReference>
<evidence type="ECO:0000256" key="6">
    <source>
        <dbReference type="ARBA" id="ARBA00022833"/>
    </source>
</evidence>
<dbReference type="PANTHER" id="PTHR11079:SF202">
    <property type="entry name" value="TRNA-SPECIFIC ADENOSINE DEAMINASE"/>
    <property type="match status" value="1"/>
</dbReference>
<evidence type="ECO:0000256" key="4">
    <source>
        <dbReference type="ARBA" id="ARBA00022723"/>
    </source>
</evidence>
<comment type="subunit">
    <text evidence="2 8">Homodimer.</text>
</comment>
<keyword evidence="4 8" id="KW-0479">Metal-binding</keyword>
<comment type="similarity">
    <text evidence="1">Belongs to the cytidine and deoxycytidylate deaminase family. ADAT2 subfamily.</text>
</comment>
<accession>A0A2K8KPM3</accession>